<comment type="similarity">
    <text evidence="2">Belongs to the glycosyl hydrolase 88 family.</text>
</comment>
<dbReference type="EMBL" id="VSSQ01000278">
    <property type="protein sequence ID" value="MPL89381.1"/>
    <property type="molecule type" value="Genomic_DNA"/>
</dbReference>
<keyword evidence="3" id="KW-0326">Glycosidase</keyword>
<dbReference type="InterPro" id="IPR012341">
    <property type="entry name" value="6hp_glycosidase-like_sf"/>
</dbReference>
<proteinExistence type="inferred from homology"/>
<evidence type="ECO:0000256" key="1">
    <source>
        <dbReference type="ARBA" id="ARBA00022801"/>
    </source>
</evidence>
<dbReference type="GO" id="GO:0102212">
    <property type="term" value="F:unsaturated chondroitin disaccharide hydrolase activity"/>
    <property type="evidence" value="ECO:0007669"/>
    <property type="project" value="UniProtKB-EC"/>
</dbReference>
<dbReference type="InterPro" id="IPR010905">
    <property type="entry name" value="Glyco_hydro_88"/>
</dbReference>
<organism evidence="3">
    <name type="scientific">bioreactor metagenome</name>
    <dbReference type="NCBI Taxonomy" id="1076179"/>
    <lineage>
        <taxon>unclassified sequences</taxon>
        <taxon>metagenomes</taxon>
        <taxon>ecological metagenomes</taxon>
    </lineage>
</organism>
<dbReference type="AlphaFoldDB" id="A0A644VDN5"/>
<protein>
    <submittedName>
        <fullName evidence="3">Unsaturated chondroitin disaccharide hydrolase</fullName>
        <ecNumber evidence="3">3.2.1.180</ecNumber>
    </submittedName>
</protein>
<dbReference type="EC" id="3.2.1.180" evidence="3"/>
<reference evidence="3" key="1">
    <citation type="submission" date="2019-08" db="EMBL/GenBank/DDBJ databases">
        <authorList>
            <person name="Kucharzyk K."/>
            <person name="Murdoch R.W."/>
            <person name="Higgins S."/>
            <person name="Loffler F."/>
        </authorList>
    </citation>
    <scope>NUCLEOTIDE SEQUENCE</scope>
</reference>
<sequence length="398" mass="45238">MDKKSLVLMLCVSVFTGCLALKSKGDVDKDIVDFAVNQLGKQIEIIEASGKFMNPRTVHNDKTVYVSREDWTSGFFPGTMWYMYELTGDEKWKGYGVNYTAQLEPVKSLTKHHDIGFIINCSFGNAYRITSDEQYKLVIIEAAKSLGTRYRPVPGVIQSWDEDKGWQKDRGWMCPVIIDNMMNLELLFLATRLSGDSSFYKMAVNHAENTLINHFRKDYSCYHVVDYDKTNGNVRGKSTAQGFADESAWARGQAWALYGFTMCYRETKDIRFLNLAENIFDFLFSHPNMPNDLVPYWDFNAPKIPYEPRDASAAAIIASALYELSAFKDGGYKATADKIMMSLSSADYLAGLNENGNFVLKHSVGSIPHNNEIDVPLNYADYYFLEALLRKMKIEKSN</sequence>
<comment type="caution">
    <text evidence="3">The sequence shown here is derived from an EMBL/GenBank/DDBJ whole genome shotgun (WGS) entry which is preliminary data.</text>
</comment>
<evidence type="ECO:0000313" key="3">
    <source>
        <dbReference type="EMBL" id="MPL89381.1"/>
    </source>
</evidence>
<dbReference type="PROSITE" id="PS51257">
    <property type="entry name" value="PROKAR_LIPOPROTEIN"/>
    <property type="match status" value="1"/>
</dbReference>
<gene>
    <name evidence="3" type="ORF">SDC9_35415</name>
</gene>
<dbReference type="PANTHER" id="PTHR36845">
    <property type="entry name" value="HYDROLASE, PUTATIVE (AFU_ORTHOLOGUE AFUA_7G05090)-RELATED"/>
    <property type="match status" value="1"/>
</dbReference>
<dbReference type="InterPro" id="IPR052369">
    <property type="entry name" value="UG_Glycosaminoglycan_Hydrolase"/>
</dbReference>
<dbReference type="InterPro" id="IPR008928">
    <property type="entry name" value="6-hairpin_glycosidase_sf"/>
</dbReference>
<dbReference type="PANTHER" id="PTHR36845:SF1">
    <property type="entry name" value="HYDROLASE, PUTATIVE (AFU_ORTHOLOGUE AFUA_7G05090)-RELATED"/>
    <property type="match status" value="1"/>
</dbReference>
<evidence type="ECO:0000256" key="2">
    <source>
        <dbReference type="ARBA" id="ARBA00038358"/>
    </source>
</evidence>
<dbReference type="Gene3D" id="1.50.10.10">
    <property type="match status" value="1"/>
</dbReference>
<dbReference type="GO" id="GO:0052757">
    <property type="term" value="F:chondroitin hydrolase activity"/>
    <property type="evidence" value="ECO:0007669"/>
    <property type="project" value="TreeGrafter"/>
</dbReference>
<name>A0A644VDN5_9ZZZZ</name>
<dbReference type="SUPFAM" id="SSF48208">
    <property type="entry name" value="Six-hairpin glycosidases"/>
    <property type="match status" value="1"/>
</dbReference>
<dbReference type="GO" id="GO:0000272">
    <property type="term" value="P:polysaccharide catabolic process"/>
    <property type="evidence" value="ECO:0007669"/>
    <property type="project" value="TreeGrafter"/>
</dbReference>
<dbReference type="Pfam" id="PF07470">
    <property type="entry name" value="Glyco_hydro_88"/>
    <property type="match status" value="1"/>
</dbReference>
<accession>A0A644VDN5</accession>
<keyword evidence="1 3" id="KW-0378">Hydrolase</keyword>